<name>A0A3N2RUQ9_9ENTR</name>
<protein>
    <submittedName>
        <fullName evidence="10">Type I secretion protein TolC</fullName>
    </submittedName>
</protein>
<dbReference type="GO" id="GO:0009279">
    <property type="term" value="C:cell outer membrane"/>
    <property type="evidence" value="ECO:0007669"/>
    <property type="project" value="UniProtKB-SubCell"/>
</dbReference>
<proteinExistence type="inferred from homology"/>
<keyword evidence="6" id="KW-0472">Membrane</keyword>
<dbReference type="InterPro" id="IPR051906">
    <property type="entry name" value="TolC-like"/>
</dbReference>
<dbReference type="OrthoDB" id="314748at2"/>
<dbReference type="EMBL" id="RHFN01000025">
    <property type="protein sequence ID" value="ROU11177.1"/>
    <property type="molecule type" value="Genomic_DNA"/>
</dbReference>
<feature type="chain" id="PRO_5017966718" evidence="9">
    <location>
        <begin position="29"/>
        <end position="481"/>
    </location>
</feature>
<evidence type="ECO:0000256" key="1">
    <source>
        <dbReference type="ARBA" id="ARBA00004442"/>
    </source>
</evidence>
<evidence type="ECO:0000256" key="4">
    <source>
        <dbReference type="ARBA" id="ARBA00022452"/>
    </source>
</evidence>
<evidence type="ECO:0000256" key="6">
    <source>
        <dbReference type="ARBA" id="ARBA00023136"/>
    </source>
</evidence>
<dbReference type="GO" id="GO:0015562">
    <property type="term" value="F:efflux transmembrane transporter activity"/>
    <property type="evidence" value="ECO:0007669"/>
    <property type="project" value="InterPro"/>
</dbReference>
<dbReference type="PANTHER" id="PTHR30026:SF22">
    <property type="entry name" value="OUTER MEMBRANE EFFLUX PROTEIN"/>
    <property type="match status" value="1"/>
</dbReference>
<evidence type="ECO:0000256" key="3">
    <source>
        <dbReference type="ARBA" id="ARBA00022448"/>
    </source>
</evidence>
<gene>
    <name evidence="10" type="ORF">EB837_19565</name>
</gene>
<comment type="subcellular location">
    <subcellularLocation>
        <location evidence="1">Cell outer membrane</location>
    </subcellularLocation>
</comment>
<keyword evidence="3" id="KW-0813">Transport</keyword>
<keyword evidence="9" id="KW-0732">Signal</keyword>
<feature type="coiled-coil region" evidence="8">
    <location>
        <begin position="184"/>
        <end position="249"/>
    </location>
</feature>
<evidence type="ECO:0000256" key="9">
    <source>
        <dbReference type="SAM" id="SignalP"/>
    </source>
</evidence>
<dbReference type="PANTHER" id="PTHR30026">
    <property type="entry name" value="OUTER MEMBRANE PROTEIN TOLC"/>
    <property type="match status" value="1"/>
</dbReference>
<dbReference type="SUPFAM" id="SSF56954">
    <property type="entry name" value="Outer membrane efflux proteins (OEP)"/>
    <property type="match status" value="1"/>
</dbReference>
<dbReference type="InterPro" id="IPR010130">
    <property type="entry name" value="T1SS_OMP_TolC"/>
</dbReference>
<evidence type="ECO:0000256" key="2">
    <source>
        <dbReference type="ARBA" id="ARBA00007613"/>
    </source>
</evidence>
<keyword evidence="7" id="KW-0998">Cell outer membrane</keyword>
<comment type="caution">
    <text evidence="10">The sequence shown here is derived from an EMBL/GenBank/DDBJ whole genome shotgun (WGS) entry which is preliminary data.</text>
</comment>
<comment type="similarity">
    <text evidence="2">Belongs to the outer membrane factor (OMF) (TC 1.B.17) family.</text>
</comment>
<keyword evidence="4" id="KW-1134">Transmembrane beta strand</keyword>
<dbReference type="Proteomes" id="UP000268051">
    <property type="component" value="Unassembled WGS sequence"/>
</dbReference>
<keyword evidence="5" id="KW-0812">Transmembrane</keyword>
<dbReference type="NCBIfam" id="TIGR01844">
    <property type="entry name" value="type_I_sec_TolC"/>
    <property type="match status" value="1"/>
</dbReference>
<keyword evidence="8" id="KW-0175">Coiled coil</keyword>
<dbReference type="Gene3D" id="1.20.1600.10">
    <property type="entry name" value="Outer membrane efflux proteins (OEP)"/>
    <property type="match status" value="1"/>
</dbReference>
<dbReference type="InterPro" id="IPR003423">
    <property type="entry name" value="OMP_efflux"/>
</dbReference>
<evidence type="ECO:0000313" key="10">
    <source>
        <dbReference type="EMBL" id="ROU11177.1"/>
    </source>
</evidence>
<dbReference type="AlphaFoldDB" id="A0A3N2RUQ9"/>
<sequence length="481" mass="52436">MGKRNSKHTKVLWLVVCLQPLFLSNTWAAWGSSDAAAAGAINPEKIVPDDGLPNLQGRDPGLLVNTPAPSILTINQAVQRAVQWYPDIGTEAGKLFNAAKKVDVARAKYYPQISGGMNNGITNSYTDHGYSPSLVLSLSQMLYDFGKTDSSVREANAAVAGQQATVLLSIDKVAHDTAAALVQVQGFQALAAIAQEQLESLEQLGKLANERNNEGASSLSDVVQTDARIEGARATLTQYQANLERWRATLVTYLGWNNIASVSNEFPASLAKSCGVADINDQLVPSVLAARARVNQAAAQLSGAEAQMTPTISLEPEVTHYLNDRYANSEALDRTQYGVYVRVKMPLYQGGGLTANRDAAQYNLDAATSAVRTAQLEVRQQLSAAQSQSISLQQAMLIQARQQALSQKTRELYQQQYLDLGSRPFLDVLNAEQEVYQARFTQQQTESQLRTLQLDCLYNTGRTRQQFALNNQSIQGVEIQP</sequence>
<dbReference type="GO" id="GO:0015288">
    <property type="term" value="F:porin activity"/>
    <property type="evidence" value="ECO:0007669"/>
    <property type="project" value="TreeGrafter"/>
</dbReference>
<accession>A0A3N2RUQ9</accession>
<evidence type="ECO:0000256" key="7">
    <source>
        <dbReference type="ARBA" id="ARBA00023237"/>
    </source>
</evidence>
<evidence type="ECO:0000256" key="8">
    <source>
        <dbReference type="SAM" id="Coils"/>
    </source>
</evidence>
<evidence type="ECO:0000256" key="5">
    <source>
        <dbReference type="ARBA" id="ARBA00022692"/>
    </source>
</evidence>
<feature type="signal peptide" evidence="9">
    <location>
        <begin position="1"/>
        <end position="28"/>
    </location>
</feature>
<dbReference type="GO" id="GO:1990281">
    <property type="term" value="C:efflux pump complex"/>
    <property type="evidence" value="ECO:0007669"/>
    <property type="project" value="TreeGrafter"/>
</dbReference>
<reference evidence="10 11" key="1">
    <citation type="submission" date="2018-10" db="EMBL/GenBank/DDBJ databases">
        <title>Horizontal transference of carbapenem resistance between Klebsiella pneumoniae and Kluyvera ascorbata during abdominal infection: a case report.</title>
        <authorList>
            <person name="Raro O.H.F."/>
            <person name="Lima-Morales D."/>
            <person name="Barth A.L."/>
            <person name="Paim T.G.S."/>
            <person name="Mott M.P."/>
            <person name="Riche C.V.W."/>
            <person name="Teixeira U.F."/>
            <person name="Waechter F."/>
            <person name="Dias C.A.G."/>
        </authorList>
    </citation>
    <scope>NUCLEOTIDE SEQUENCE [LARGE SCALE GENOMIC DNA]</scope>
    <source>
        <strain evidence="10 11">OT2</strain>
    </source>
</reference>
<dbReference type="Pfam" id="PF02321">
    <property type="entry name" value="OEP"/>
    <property type="match status" value="2"/>
</dbReference>
<evidence type="ECO:0000313" key="11">
    <source>
        <dbReference type="Proteomes" id="UP000268051"/>
    </source>
</evidence>
<organism evidence="10 11">
    <name type="scientific">Kluyvera ascorbata</name>
    <dbReference type="NCBI Taxonomy" id="51288"/>
    <lineage>
        <taxon>Bacteria</taxon>
        <taxon>Pseudomonadati</taxon>
        <taxon>Pseudomonadota</taxon>
        <taxon>Gammaproteobacteria</taxon>
        <taxon>Enterobacterales</taxon>
        <taxon>Enterobacteriaceae</taxon>
        <taxon>Kluyvera</taxon>
    </lineage>
</organism>